<sequence>MEDGDGDGEVEAGVLVGQGEDVGDADRVRLVSFGDRGQVPGAVGAEDEDVLVGGEVFAVAAADVEADRARGEGLEEVLDDGPRLLSCE</sequence>
<organism evidence="1 2">
    <name type="scientific">Teratosphaeria destructans</name>
    <dbReference type="NCBI Taxonomy" id="418781"/>
    <lineage>
        <taxon>Eukaryota</taxon>
        <taxon>Fungi</taxon>
        <taxon>Dikarya</taxon>
        <taxon>Ascomycota</taxon>
        <taxon>Pezizomycotina</taxon>
        <taxon>Dothideomycetes</taxon>
        <taxon>Dothideomycetidae</taxon>
        <taxon>Mycosphaerellales</taxon>
        <taxon>Teratosphaeriaceae</taxon>
        <taxon>Teratosphaeria</taxon>
    </lineage>
</organism>
<evidence type="ECO:0000313" key="2">
    <source>
        <dbReference type="Proteomes" id="UP001138500"/>
    </source>
</evidence>
<reference evidence="1 2" key="2">
    <citation type="journal article" date="2021" name="Curr. Genet.">
        <title>Genetic response to nitrogen starvation in the aggressive Eucalyptus foliar pathogen Teratosphaeria destructans.</title>
        <authorList>
            <person name="Havenga M."/>
            <person name="Wingfield B.D."/>
            <person name="Wingfield M.J."/>
            <person name="Dreyer L.L."/>
            <person name="Roets F."/>
            <person name="Aylward J."/>
        </authorList>
    </citation>
    <scope>NUCLEOTIDE SEQUENCE [LARGE SCALE GENOMIC DNA]</scope>
    <source>
        <strain evidence="1">CMW44962</strain>
    </source>
</reference>
<gene>
    <name evidence="1" type="ORF">Tdes44962_MAKER07174</name>
</gene>
<keyword evidence="2" id="KW-1185">Reference proteome</keyword>
<proteinExistence type="predicted"/>
<protein>
    <submittedName>
        <fullName evidence="1">Uncharacterized protein</fullName>
    </submittedName>
</protein>
<name>A0A9W7W6N7_9PEZI</name>
<accession>A0A9W7W6N7</accession>
<comment type="caution">
    <text evidence="1">The sequence shown here is derived from an EMBL/GenBank/DDBJ whole genome shotgun (WGS) entry which is preliminary data.</text>
</comment>
<dbReference type="EMBL" id="RIBY02000247">
    <property type="protein sequence ID" value="KAH9844700.1"/>
    <property type="molecule type" value="Genomic_DNA"/>
</dbReference>
<reference evidence="1 2" key="1">
    <citation type="journal article" date="2018" name="IMA Fungus">
        <title>IMA Genome-F 10: Nine draft genome sequences of Claviceps purpurea s.lat., including C. arundinis, C. humidiphila, and C. cf. spartinae, pseudomolecules for the pitch canker pathogen Fusarium circinatum, draft genome of Davidsoniella eucalypti, Grosmannia galeiformis, Quambalaria eucalypti, and Teratosphaeria destructans.</title>
        <authorList>
            <person name="Wingfield B.D."/>
            <person name="Liu M."/>
            <person name="Nguyen H.D."/>
            <person name="Lane F.A."/>
            <person name="Morgan S.W."/>
            <person name="De Vos L."/>
            <person name="Wilken P.M."/>
            <person name="Duong T.A."/>
            <person name="Aylward J."/>
            <person name="Coetzee M.P."/>
            <person name="Dadej K."/>
            <person name="De Beer Z.W."/>
            <person name="Findlay W."/>
            <person name="Havenga M."/>
            <person name="Kolarik M."/>
            <person name="Menzies J.G."/>
            <person name="Naidoo K."/>
            <person name="Pochopski O."/>
            <person name="Shoukouhi P."/>
            <person name="Santana Q.C."/>
            <person name="Seifert K.A."/>
            <person name="Soal N."/>
            <person name="Steenkamp E.T."/>
            <person name="Tatham C.T."/>
            <person name="van der Nest M.A."/>
            <person name="Wingfield M.J."/>
        </authorList>
    </citation>
    <scope>NUCLEOTIDE SEQUENCE [LARGE SCALE GENOMIC DNA]</scope>
    <source>
        <strain evidence="1">CMW44962</strain>
    </source>
</reference>
<dbReference type="Proteomes" id="UP001138500">
    <property type="component" value="Unassembled WGS sequence"/>
</dbReference>
<dbReference type="AlphaFoldDB" id="A0A9W7W6N7"/>
<evidence type="ECO:0000313" key="1">
    <source>
        <dbReference type="EMBL" id="KAH9844700.1"/>
    </source>
</evidence>